<accession>A0ABN0SEI8</accession>
<dbReference type="InterPro" id="IPR007730">
    <property type="entry name" value="SPOR-like_dom"/>
</dbReference>
<protein>
    <recommendedName>
        <fullName evidence="1">SPOR domain-containing protein</fullName>
    </recommendedName>
</protein>
<dbReference type="PROSITE" id="PS51724">
    <property type="entry name" value="SPOR"/>
    <property type="match status" value="1"/>
</dbReference>
<comment type="caution">
    <text evidence="2">The sequence shown here is derived from an EMBL/GenBank/DDBJ whole genome shotgun (WGS) entry which is preliminary data.</text>
</comment>
<reference evidence="3" key="1">
    <citation type="journal article" date="2014" name="Genome Announc.">
        <title>Draft Genome Sequence of the algae degrading bacterium Pseudomonas mendocina AD6.</title>
        <authorList>
            <person name="Barney B.M."/>
            <person name="Lenneman E.M."/>
        </authorList>
    </citation>
    <scope>NUCLEOTIDE SEQUENCE [LARGE SCALE GENOMIC DNA]</scope>
    <source>
        <strain evidence="3">AD6</strain>
    </source>
</reference>
<organism evidence="2 3">
    <name type="scientific">Ectopseudomonas composti</name>
    <dbReference type="NCBI Taxonomy" id="658457"/>
    <lineage>
        <taxon>Bacteria</taxon>
        <taxon>Pseudomonadati</taxon>
        <taxon>Pseudomonadota</taxon>
        <taxon>Gammaproteobacteria</taxon>
        <taxon>Pseudomonadales</taxon>
        <taxon>Pseudomonadaceae</taxon>
        <taxon>Ectopseudomonas</taxon>
    </lineage>
</organism>
<proteinExistence type="predicted"/>
<name>A0ABN0SEI8_9GAMM</name>
<dbReference type="Proteomes" id="UP000023842">
    <property type="component" value="Unassembled WGS sequence"/>
</dbReference>
<dbReference type="Pfam" id="PF05036">
    <property type="entry name" value="SPOR"/>
    <property type="match status" value="1"/>
</dbReference>
<sequence length="79" mass="8740">MQVVGSRSEANIQALVREGGGEYRYFKKIHQGQPLYVLTYGSFSSRDAAQAAVKTLPAKLQAGKPWPRTLGSIQQEMSR</sequence>
<evidence type="ECO:0000259" key="1">
    <source>
        <dbReference type="PROSITE" id="PS51724"/>
    </source>
</evidence>
<dbReference type="InterPro" id="IPR036680">
    <property type="entry name" value="SPOR-like_sf"/>
</dbReference>
<evidence type="ECO:0000313" key="3">
    <source>
        <dbReference type="Proteomes" id="UP000023842"/>
    </source>
</evidence>
<dbReference type="EMBL" id="JFJN01000023">
    <property type="protein sequence ID" value="EZH82060.1"/>
    <property type="molecule type" value="Genomic_DNA"/>
</dbReference>
<dbReference type="Gene3D" id="3.30.70.1070">
    <property type="entry name" value="Sporulation related repeat"/>
    <property type="match status" value="1"/>
</dbReference>
<keyword evidence="3" id="KW-1185">Reference proteome</keyword>
<evidence type="ECO:0000313" key="2">
    <source>
        <dbReference type="EMBL" id="EZH82060.1"/>
    </source>
</evidence>
<gene>
    <name evidence="2" type="ORF">AU05_08405</name>
</gene>
<feature type="domain" description="SPOR" evidence="1">
    <location>
        <begin position="1"/>
        <end position="69"/>
    </location>
</feature>